<dbReference type="Proteomes" id="UP000828390">
    <property type="component" value="Unassembled WGS sequence"/>
</dbReference>
<protein>
    <submittedName>
        <fullName evidence="2">Uncharacterized protein</fullName>
    </submittedName>
</protein>
<comment type="caution">
    <text evidence="2">The sequence shown here is derived from an EMBL/GenBank/DDBJ whole genome shotgun (WGS) entry which is preliminary data.</text>
</comment>
<keyword evidence="3" id="KW-1185">Reference proteome</keyword>
<organism evidence="2 3">
    <name type="scientific">Dreissena polymorpha</name>
    <name type="common">Zebra mussel</name>
    <name type="synonym">Mytilus polymorpha</name>
    <dbReference type="NCBI Taxonomy" id="45954"/>
    <lineage>
        <taxon>Eukaryota</taxon>
        <taxon>Metazoa</taxon>
        <taxon>Spiralia</taxon>
        <taxon>Lophotrochozoa</taxon>
        <taxon>Mollusca</taxon>
        <taxon>Bivalvia</taxon>
        <taxon>Autobranchia</taxon>
        <taxon>Heteroconchia</taxon>
        <taxon>Euheterodonta</taxon>
        <taxon>Imparidentia</taxon>
        <taxon>Neoheterodontei</taxon>
        <taxon>Myida</taxon>
        <taxon>Dreissenoidea</taxon>
        <taxon>Dreissenidae</taxon>
        <taxon>Dreissena</taxon>
    </lineage>
</organism>
<dbReference type="AlphaFoldDB" id="A0A9D4IYM7"/>
<feature type="region of interest" description="Disordered" evidence="1">
    <location>
        <begin position="21"/>
        <end position="49"/>
    </location>
</feature>
<name>A0A9D4IYM7_DREPO</name>
<sequence length="73" mass="8348">MRRVGRRASYPTLLKPYCYRNAKQNNNRHQLGEGGPPAGGRKTPNGESQCQLEAISPKTIIYHHRYMECPNHV</sequence>
<accession>A0A9D4IYM7</accession>
<reference evidence="2" key="2">
    <citation type="submission" date="2020-11" db="EMBL/GenBank/DDBJ databases">
        <authorList>
            <person name="McCartney M.A."/>
            <person name="Auch B."/>
            <person name="Kono T."/>
            <person name="Mallez S."/>
            <person name="Becker A."/>
            <person name="Gohl D.M."/>
            <person name="Silverstein K.A.T."/>
            <person name="Koren S."/>
            <person name="Bechman K.B."/>
            <person name="Herman A."/>
            <person name="Abrahante J.E."/>
            <person name="Garbe J."/>
        </authorList>
    </citation>
    <scope>NUCLEOTIDE SEQUENCE</scope>
    <source>
        <strain evidence="2">Duluth1</strain>
        <tissue evidence="2">Whole animal</tissue>
    </source>
</reference>
<dbReference type="EMBL" id="JAIWYP010000008">
    <property type="protein sequence ID" value="KAH3789108.1"/>
    <property type="molecule type" value="Genomic_DNA"/>
</dbReference>
<evidence type="ECO:0000256" key="1">
    <source>
        <dbReference type="SAM" id="MobiDB-lite"/>
    </source>
</evidence>
<evidence type="ECO:0000313" key="2">
    <source>
        <dbReference type="EMBL" id="KAH3789108.1"/>
    </source>
</evidence>
<gene>
    <name evidence="2" type="ORF">DPMN_167277</name>
</gene>
<evidence type="ECO:0000313" key="3">
    <source>
        <dbReference type="Proteomes" id="UP000828390"/>
    </source>
</evidence>
<proteinExistence type="predicted"/>
<reference evidence="2" key="1">
    <citation type="journal article" date="2019" name="bioRxiv">
        <title>The Genome of the Zebra Mussel, Dreissena polymorpha: A Resource for Invasive Species Research.</title>
        <authorList>
            <person name="McCartney M.A."/>
            <person name="Auch B."/>
            <person name="Kono T."/>
            <person name="Mallez S."/>
            <person name="Zhang Y."/>
            <person name="Obille A."/>
            <person name="Becker A."/>
            <person name="Abrahante J.E."/>
            <person name="Garbe J."/>
            <person name="Badalamenti J.P."/>
            <person name="Herman A."/>
            <person name="Mangelson H."/>
            <person name="Liachko I."/>
            <person name="Sullivan S."/>
            <person name="Sone E.D."/>
            <person name="Koren S."/>
            <person name="Silverstein K.A.T."/>
            <person name="Beckman K.B."/>
            <person name="Gohl D.M."/>
        </authorList>
    </citation>
    <scope>NUCLEOTIDE SEQUENCE</scope>
    <source>
        <strain evidence="2">Duluth1</strain>
        <tissue evidence="2">Whole animal</tissue>
    </source>
</reference>